<dbReference type="KEGG" id="fcz:IMF26_03980"/>
<proteinExistence type="predicted"/>
<dbReference type="AlphaFoldDB" id="A0AAT9LDY0"/>
<gene>
    <name evidence="1" type="ORF">IMF26_03980</name>
</gene>
<accession>A0AAT9LDY0</accession>
<evidence type="ECO:0000313" key="1">
    <source>
        <dbReference type="EMBL" id="QUL99222.1"/>
    </source>
</evidence>
<sequence length="380" mass="42885">MMDGNTVFSILDKIYRLGTKSSDTRTLDGIEPLDPKYSRFFKGGWATEEIKTRFLYLNAVLDQGSDMVGTREFLRRVTNELYSMGIDFLHHPEKFLSNTYVVEQVVLKVHDIVKAERARWAQEFLDNPDAYNLLLVFGERVTQVLSHIVVSWGLPLAIIQKATARYGSLLQMLDSYDTAEQMVAAIKSDRDFGLGKAIGDKACHLFCKWVVDEENLLPLVPGRAGWSKNSYEVPVDSNVGRVLVMSGIAAYFCGDDELRRQQVLQPKPDGRIYIRATNLRRCKVCKTAPLDEANSLASIRRLYASRLQTITLPKFLNVCVETIAAGLGEEPRIAHLDDGLLKVALTWCRNGDYRCKEGCALKDECWAFNEAPDAMAKYHT</sequence>
<reference evidence="1" key="1">
    <citation type="submission" date="2020-10" db="EMBL/GenBank/DDBJ databases">
        <authorList>
            <person name="Kadnikov V."/>
            <person name="Beletsky A.V."/>
            <person name="Mardanov A.V."/>
            <person name="Karnachuk O.V."/>
            <person name="Ravin N.V."/>
        </authorList>
    </citation>
    <scope>NUCLEOTIDE SEQUENCE</scope>
    <source>
        <strain evidence="1">Bu02</strain>
    </source>
</reference>
<protein>
    <submittedName>
        <fullName evidence="1">Uncharacterized protein</fullName>
    </submittedName>
</protein>
<name>A0AAT9LDY0_9FIRM</name>
<organism evidence="1">
    <name type="scientific">Candidatus Fermentithermobacillus carboniphilus</name>
    <dbReference type="NCBI Taxonomy" id="3085328"/>
    <lineage>
        <taxon>Bacteria</taxon>
        <taxon>Bacillati</taxon>
        <taxon>Bacillota</taxon>
        <taxon>Candidatus Fermentithermobacillia</taxon>
        <taxon>Candidatus Fermentithermobacillales</taxon>
        <taxon>Candidatus Fermentithermobacillaceae</taxon>
        <taxon>Candidatus Fermentithermobacillus</taxon>
    </lineage>
</organism>
<reference evidence="1" key="2">
    <citation type="journal article" date="2023" name="Biology">
        <title>Prokaryotic Life Associated with Coal-Fire Gas Vents Revealed by Metagenomics.</title>
        <authorList>
            <person name="Kadnikov V.V."/>
            <person name="Mardanov A.V."/>
            <person name="Beletsky A.V."/>
            <person name="Karnachuk O.V."/>
            <person name="Ravin N.V."/>
        </authorList>
    </citation>
    <scope>NUCLEOTIDE SEQUENCE</scope>
    <source>
        <strain evidence="1">Bu02</strain>
    </source>
</reference>
<dbReference type="EMBL" id="CP062796">
    <property type="protein sequence ID" value="QUL99222.1"/>
    <property type="molecule type" value="Genomic_DNA"/>
</dbReference>